<keyword evidence="1" id="KW-0808">Transferase</keyword>
<dbReference type="InterPro" id="IPR029044">
    <property type="entry name" value="Nucleotide-diphossugar_trans"/>
</dbReference>
<reference evidence="1" key="1">
    <citation type="submission" date="2014-09" db="EMBL/GenBank/DDBJ databases">
        <authorList>
            <person name="Probst J Alexander"/>
        </authorList>
    </citation>
    <scope>NUCLEOTIDE SEQUENCE</scope>
</reference>
<dbReference type="EMBL" id="CCXY01000022">
    <property type="protein sequence ID" value="CEG11117.1"/>
    <property type="molecule type" value="Genomic_DNA"/>
</dbReference>
<dbReference type="GO" id="GO:0016740">
    <property type="term" value="F:transferase activity"/>
    <property type="evidence" value="ECO:0007669"/>
    <property type="project" value="UniProtKB-KW"/>
</dbReference>
<proteinExistence type="predicted"/>
<accession>A0A098E5W2</accession>
<sequence>MKIAGVVVLYNSDETVIECIKSYIDEIEVLYLIDNSETKNDELLIKIKSFKKIVYIDNKGNQGISMAFKYWSTVGNTRRI</sequence>
<name>A0A098E5W2_9ZZZZ</name>
<dbReference type="Gene3D" id="3.90.550.10">
    <property type="entry name" value="Spore Coat Polysaccharide Biosynthesis Protein SpsA, Chain A"/>
    <property type="match status" value="1"/>
</dbReference>
<dbReference type="AlphaFoldDB" id="A0A098E5W2"/>
<gene>
    <name evidence="1" type="ORF">MSIBF_A1180002</name>
</gene>
<evidence type="ECO:0000313" key="1">
    <source>
        <dbReference type="EMBL" id="CEG11117.1"/>
    </source>
</evidence>
<dbReference type="SUPFAM" id="SSF53448">
    <property type="entry name" value="Nucleotide-diphospho-sugar transferases"/>
    <property type="match status" value="1"/>
</dbReference>
<protein>
    <submittedName>
        <fullName evidence="1">Glycosyl transferase family 2</fullName>
    </submittedName>
</protein>
<organism evidence="1">
    <name type="scientific">groundwater metagenome</name>
    <dbReference type="NCBI Taxonomy" id="717931"/>
    <lineage>
        <taxon>unclassified sequences</taxon>
        <taxon>metagenomes</taxon>
        <taxon>ecological metagenomes</taxon>
    </lineage>
</organism>